<dbReference type="SUPFAM" id="SSF50104">
    <property type="entry name" value="Translation proteins SH3-like domain"/>
    <property type="match status" value="1"/>
</dbReference>
<keyword evidence="3" id="KW-0687">Ribonucleoprotein</keyword>
<dbReference type="NCBIfam" id="TIGR01080">
    <property type="entry name" value="rplX_A_E"/>
    <property type="match status" value="1"/>
</dbReference>
<evidence type="ECO:0000256" key="1">
    <source>
        <dbReference type="ARBA" id="ARBA00010618"/>
    </source>
</evidence>
<reference evidence="5" key="1">
    <citation type="journal article" date="2014" name="PLoS ONE">
        <title>Transcriptome-Based Identification of ABC Transporters in the Western Tarnished Plant Bug Lygus hesperus.</title>
        <authorList>
            <person name="Hull J.J."/>
            <person name="Chaney K."/>
            <person name="Geib S.M."/>
            <person name="Fabrick J.A."/>
            <person name="Brent C.S."/>
            <person name="Walsh D."/>
            <person name="Lavine L.C."/>
        </authorList>
    </citation>
    <scope>NUCLEOTIDE SEQUENCE</scope>
</reference>
<dbReference type="PANTHER" id="PTHR11143">
    <property type="entry name" value="60S RIBOSOMAL PROTEIN L26 FAMILY MEMBER"/>
    <property type="match status" value="1"/>
</dbReference>
<reference evidence="7" key="3">
    <citation type="journal article" date="2016" name="Gigascience">
        <title>De novo construction of an expanded transcriptome assembly for the western tarnished plant bug, Lygus hesperus.</title>
        <authorList>
            <person name="Tassone E.E."/>
            <person name="Geib S.M."/>
            <person name="Hall B."/>
            <person name="Fabrick J.A."/>
            <person name="Brent C.S."/>
            <person name="Hull J.J."/>
        </authorList>
    </citation>
    <scope>NUCLEOTIDE SEQUENCE</scope>
</reference>
<dbReference type="InterPro" id="IPR014722">
    <property type="entry name" value="Rib_uL2_dom2"/>
</dbReference>
<dbReference type="HAMAP" id="MF_01326_A">
    <property type="entry name" value="Ribosomal_uL24_A"/>
    <property type="match status" value="1"/>
</dbReference>
<evidence type="ECO:0000313" key="7">
    <source>
        <dbReference type="EMBL" id="JAQ04591.1"/>
    </source>
</evidence>
<dbReference type="AlphaFoldDB" id="A0A0A9WV37"/>
<reference evidence="5" key="2">
    <citation type="submission" date="2014-07" db="EMBL/GenBank/DDBJ databases">
        <authorList>
            <person name="Hull J."/>
        </authorList>
    </citation>
    <scope>NUCLEOTIDE SEQUENCE</scope>
</reference>
<proteinExistence type="inferred from homology"/>
<keyword evidence="2 5" id="KW-0689">Ribosomal protein</keyword>
<dbReference type="GO" id="GO:0006412">
    <property type="term" value="P:translation"/>
    <property type="evidence" value="ECO:0007669"/>
    <property type="project" value="InterPro"/>
</dbReference>
<dbReference type="CDD" id="cd06089">
    <property type="entry name" value="KOW_RPL26"/>
    <property type="match status" value="1"/>
</dbReference>
<evidence type="ECO:0000256" key="2">
    <source>
        <dbReference type="ARBA" id="ARBA00022980"/>
    </source>
</evidence>
<feature type="region of interest" description="Disordered" evidence="4">
    <location>
        <begin position="123"/>
        <end position="144"/>
    </location>
</feature>
<organism evidence="5">
    <name type="scientific">Lygus hesperus</name>
    <name type="common">Western plant bug</name>
    <dbReference type="NCBI Taxonomy" id="30085"/>
    <lineage>
        <taxon>Eukaryota</taxon>
        <taxon>Metazoa</taxon>
        <taxon>Ecdysozoa</taxon>
        <taxon>Arthropoda</taxon>
        <taxon>Hexapoda</taxon>
        <taxon>Insecta</taxon>
        <taxon>Pterygota</taxon>
        <taxon>Neoptera</taxon>
        <taxon>Paraneoptera</taxon>
        <taxon>Hemiptera</taxon>
        <taxon>Heteroptera</taxon>
        <taxon>Panheteroptera</taxon>
        <taxon>Cimicomorpha</taxon>
        <taxon>Miridae</taxon>
        <taxon>Mirini</taxon>
        <taxon>Lygus</taxon>
    </lineage>
</organism>
<dbReference type="Pfam" id="PF16906">
    <property type="entry name" value="Ribosomal_L26"/>
    <property type="match status" value="1"/>
</dbReference>
<gene>
    <name evidence="5" type="primary">Rpl26_1</name>
    <name evidence="6" type="synonym">Rpl26_0</name>
    <name evidence="6" type="ORF">CM83_58342</name>
    <name evidence="5" type="ORF">CM83_58343</name>
    <name evidence="8" type="ORF">g.44783</name>
    <name evidence="7" type="ORF">g.44784</name>
</gene>
<evidence type="ECO:0000256" key="3">
    <source>
        <dbReference type="ARBA" id="ARBA00023274"/>
    </source>
</evidence>
<evidence type="ECO:0000313" key="8">
    <source>
        <dbReference type="EMBL" id="JAQ09281.1"/>
    </source>
</evidence>
<dbReference type="InterPro" id="IPR041988">
    <property type="entry name" value="Ribosomal_uL24_KOW"/>
</dbReference>
<dbReference type="EMBL" id="GDHC01009348">
    <property type="protein sequence ID" value="JAQ09281.1"/>
    <property type="molecule type" value="Transcribed_RNA"/>
</dbReference>
<dbReference type="EMBL" id="GBHO01034904">
    <property type="protein sequence ID" value="JAG08700.1"/>
    <property type="molecule type" value="Transcribed_RNA"/>
</dbReference>
<evidence type="ECO:0000256" key="4">
    <source>
        <dbReference type="SAM" id="MobiDB-lite"/>
    </source>
</evidence>
<sequence>MKFNRMVTMSARKNRRRHFNAPSHIRRRMMSAPLSKELRQRYNVRSLPVRKGDEVMIVRGHYKSQQLSKIMQVFRKKFVVMLERVEREKANGAMVPVGIHPSNLVIGKLKINDDRKKILNRRCSQKSTADKEKITEESVALPVK</sequence>
<accession>A0A0A9WV37</accession>
<dbReference type="Gene3D" id="2.30.30.30">
    <property type="match status" value="1"/>
</dbReference>
<name>A0A0A9WV37_LYGHE</name>
<evidence type="ECO:0000313" key="5">
    <source>
        <dbReference type="EMBL" id="JAG08700.1"/>
    </source>
</evidence>
<dbReference type="EMBL" id="GBHO01034903">
    <property type="protein sequence ID" value="JAG08701.1"/>
    <property type="molecule type" value="Transcribed_RNA"/>
</dbReference>
<evidence type="ECO:0000313" key="6">
    <source>
        <dbReference type="EMBL" id="JAG08701.1"/>
    </source>
</evidence>
<dbReference type="GO" id="GO:0003723">
    <property type="term" value="F:RNA binding"/>
    <property type="evidence" value="ECO:0007669"/>
    <property type="project" value="InterPro"/>
</dbReference>
<dbReference type="EMBL" id="GDHC01014038">
    <property type="protein sequence ID" value="JAQ04591.1"/>
    <property type="molecule type" value="Transcribed_RNA"/>
</dbReference>
<dbReference type="FunFam" id="2.30.30.30:FF:000009">
    <property type="entry name" value="60S ribosomal protein L26"/>
    <property type="match status" value="1"/>
</dbReference>
<dbReference type="InterPro" id="IPR005756">
    <property type="entry name" value="Ribosomal_uL24_euk/arc"/>
</dbReference>
<dbReference type="GO" id="GO:0003735">
    <property type="term" value="F:structural constituent of ribosome"/>
    <property type="evidence" value="ECO:0007669"/>
    <property type="project" value="InterPro"/>
</dbReference>
<protein>
    <submittedName>
        <fullName evidence="5">60S ribosomal protein L26</fullName>
    </submittedName>
</protein>
<comment type="similarity">
    <text evidence="1">Belongs to the universal ribosomal protein uL24 family.</text>
</comment>
<dbReference type="GO" id="GO:0015934">
    <property type="term" value="C:large ribosomal subunit"/>
    <property type="evidence" value="ECO:0007669"/>
    <property type="project" value="InterPro"/>
</dbReference>
<dbReference type="InterPro" id="IPR008991">
    <property type="entry name" value="Translation_prot_SH3-like_sf"/>
</dbReference>